<comment type="caution">
    <text evidence="2">The sequence shown here is derived from an EMBL/GenBank/DDBJ whole genome shotgun (WGS) entry which is preliminary data.</text>
</comment>
<gene>
    <name evidence="2" type="ORF">PGT21_024644</name>
</gene>
<dbReference type="Proteomes" id="UP000324748">
    <property type="component" value="Unassembled WGS sequence"/>
</dbReference>
<dbReference type="EMBL" id="VSWC01000015">
    <property type="protein sequence ID" value="KAA1113194.1"/>
    <property type="molecule type" value="Genomic_DNA"/>
</dbReference>
<organism evidence="2 3">
    <name type="scientific">Puccinia graminis f. sp. tritici</name>
    <dbReference type="NCBI Taxonomy" id="56615"/>
    <lineage>
        <taxon>Eukaryota</taxon>
        <taxon>Fungi</taxon>
        <taxon>Dikarya</taxon>
        <taxon>Basidiomycota</taxon>
        <taxon>Pucciniomycotina</taxon>
        <taxon>Pucciniomycetes</taxon>
        <taxon>Pucciniales</taxon>
        <taxon>Pucciniaceae</taxon>
        <taxon>Puccinia</taxon>
    </lineage>
</organism>
<sequence length="148" mass="16663">MSRIRCRCGPQRHLTFSTRFRCRATKSKLDLQRHQPPRNDSKHYDHRQSHLSKFPFLANQRPSVGSPSSSSAISIADSPSNTNSPRFSANDPPSSHDPFNDLFSIDLFNSLLVLLAVPPLLLTPDSEHTHSSPDVLILTKKTKKTITY</sequence>
<evidence type="ECO:0000256" key="1">
    <source>
        <dbReference type="SAM" id="MobiDB-lite"/>
    </source>
</evidence>
<feature type="compositionally biased region" description="Basic and acidic residues" evidence="1">
    <location>
        <begin position="27"/>
        <end position="48"/>
    </location>
</feature>
<evidence type="ECO:0000313" key="2">
    <source>
        <dbReference type="EMBL" id="KAA1113194.1"/>
    </source>
</evidence>
<keyword evidence="3" id="KW-1185">Reference proteome</keyword>
<feature type="compositionally biased region" description="Polar residues" evidence="1">
    <location>
        <begin position="81"/>
        <end position="93"/>
    </location>
</feature>
<proteinExistence type="predicted"/>
<name>A0A5B0QJM3_PUCGR</name>
<feature type="region of interest" description="Disordered" evidence="1">
    <location>
        <begin position="27"/>
        <end position="94"/>
    </location>
</feature>
<feature type="compositionally biased region" description="Low complexity" evidence="1">
    <location>
        <begin position="66"/>
        <end position="80"/>
    </location>
</feature>
<reference evidence="2 3" key="1">
    <citation type="submission" date="2019-05" db="EMBL/GenBank/DDBJ databases">
        <title>Emergence of the Ug99 lineage of the wheat stem rust pathogen through somatic hybridization.</title>
        <authorList>
            <person name="Li F."/>
            <person name="Upadhyaya N.M."/>
            <person name="Sperschneider J."/>
            <person name="Matny O."/>
            <person name="Nguyen-Phuc H."/>
            <person name="Mago R."/>
            <person name="Raley C."/>
            <person name="Miller M.E."/>
            <person name="Silverstein K.A.T."/>
            <person name="Henningsen E."/>
            <person name="Hirsch C.D."/>
            <person name="Visser B."/>
            <person name="Pretorius Z.A."/>
            <person name="Steffenson B.J."/>
            <person name="Schwessinger B."/>
            <person name="Dodds P.N."/>
            <person name="Figueroa M."/>
        </authorList>
    </citation>
    <scope>NUCLEOTIDE SEQUENCE [LARGE SCALE GENOMIC DNA]</scope>
    <source>
        <strain evidence="2">21-0</strain>
    </source>
</reference>
<accession>A0A5B0QJM3</accession>
<dbReference type="AlphaFoldDB" id="A0A5B0QJM3"/>
<protein>
    <submittedName>
        <fullName evidence="2">Uncharacterized protein</fullName>
    </submittedName>
</protein>
<evidence type="ECO:0000313" key="3">
    <source>
        <dbReference type="Proteomes" id="UP000324748"/>
    </source>
</evidence>